<name>A0A4C1Y6F1_EUMVA</name>
<dbReference type="Proteomes" id="UP000299102">
    <property type="component" value="Unassembled WGS sequence"/>
</dbReference>
<dbReference type="AlphaFoldDB" id="A0A4C1Y6F1"/>
<comment type="caution">
    <text evidence="1">The sequence shown here is derived from an EMBL/GenBank/DDBJ whole genome shotgun (WGS) entry which is preliminary data.</text>
</comment>
<reference evidence="1 2" key="1">
    <citation type="journal article" date="2019" name="Commun. Biol.">
        <title>The bagworm genome reveals a unique fibroin gene that provides high tensile strength.</title>
        <authorList>
            <person name="Kono N."/>
            <person name="Nakamura H."/>
            <person name="Ohtoshi R."/>
            <person name="Tomita M."/>
            <person name="Numata K."/>
            <person name="Arakawa K."/>
        </authorList>
    </citation>
    <scope>NUCLEOTIDE SEQUENCE [LARGE SCALE GENOMIC DNA]</scope>
</reference>
<evidence type="ECO:0008006" key="3">
    <source>
        <dbReference type="Google" id="ProtNLM"/>
    </source>
</evidence>
<gene>
    <name evidence="1" type="ORF">EVAR_97770_1</name>
</gene>
<keyword evidence="2" id="KW-1185">Reference proteome</keyword>
<dbReference type="OrthoDB" id="425681at2759"/>
<protein>
    <recommendedName>
        <fullName evidence="3">Reverse transcriptase domain-containing protein</fullName>
    </recommendedName>
</protein>
<evidence type="ECO:0000313" key="1">
    <source>
        <dbReference type="EMBL" id="GBP70923.1"/>
    </source>
</evidence>
<organism evidence="1 2">
    <name type="scientific">Eumeta variegata</name>
    <name type="common">Bagworm moth</name>
    <name type="synonym">Eumeta japonica</name>
    <dbReference type="NCBI Taxonomy" id="151549"/>
    <lineage>
        <taxon>Eukaryota</taxon>
        <taxon>Metazoa</taxon>
        <taxon>Ecdysozoa</taxon>
        <taxon>Arthropoda</taxon>
        <taxon>Hexapoda</taxon>
        <taxon>Insecta</taxon>
        <taxon>Pterygota</taxon>
        <taxon>Neoptera</taxon>
        <taxon>Endopterygota</taxon>
        <taxon>Lepidoptera</taxon>
        <taxon>Glossata</taxon>
        <taxon>Ditrysia</taxon>
        <taxon>Tineoidea</taxon>
        <taxon>Psychidae</taxon>
        <taxon>Oiketicinae</taxon>
        <taxon>Eumeta</taxon>
    </lineage>
</organism>
<proteinExistence type="predicted"/>
<dbReference type="EMBL" id="BGZK01001091">
    <property type="protein sequence ID" value="GBP70923.1"/>
    <property type="molecule type" value="Genomic_DNA"/>
</dbReference>
<accession>A0A4C1Y6F1</accession>
<evidence type="ECO:0000313" key="2">
    <source>
        <dbReference type="Proteomes" id="UP000299102"/>
    </source>
</evidence>
<sequence length="134" mass="15236">MHGMGSGLIQALQSLYRGSSACDRINTLTGLTSARVSDRAWVWTKDGRAVKCFLYADDQVILAPSTCGLQDIENKVNDSVKKRESWVWQKKNENRINVMEMRSLRNICGVSRKDTRRNSDVRERCGLKEDLVTK</sequence>